<dbReference type="GO" id="GO:0007188">
    <property type="term" value="P:adenylate cyclase-modulating G protein-coupled receptor signaling pathway"/>
    <property type="evidence" value="ECO:0007669"/>
    <property type="project" value="TreeGrafter"/>
</dbReference>
<evidence type="ECO:0000256" key="7">
    <source>
        <dbReference type="SAM" id="Phobius"/>
    </source>
</evidence>
<keyword evidence="4 7" id="KW-1133">Transmembrane helix</keyword>
<feature type="transmembrane region" description="Helical" evidence="7">
    <location>
        <begin position="188"/>
        <end position="207"/>
    </location>
</feature>
<keyword evidence="5 7" id="KW-0472">Membrane</keyword>
<dbReference type="GO" id="GO:0015056">
    <property type="term" value="F:corticotrophin-releasing factor receptor activity"/>
    <property type="evidence" value="ECO:0007669"/>
    <property type="project" value="TreeGrafter"/>
</dbReference>
<dbReference type="GO" id="GO:0008528">
    <property type="term" value="F:G protein-coupled peptide receptor activity"/>
    <property type="evidence" value="ECO:0007669"/>
    <property type="project" value="TreeGrafter"/>
</dbReference>
<protein>
    <recommendedName>
        <fullName evidence="8">G-protein coupled receptors family 2 profile 2 domain-containing protein</fullName>
    </recommendedName>
</protein>
<evidence type="ECO:0000256" key="1">
    <source>
        <dbReference type="ARBA" id="ARBA00004141"/>
    </source>
</evidence>
<dbReference type="GO" id="GO:0007166">
    <property type="term" value="P:cell surface receptor signaling pathway"/>
    <property type="evidence" value="ECO:0007669"/>
    <property type="project" value="InterPro"/>
</dbReference>
<feature type="transmembrane region" description="Helical" evidence="7">
    <location>
        <begin position="146"/>
        <end position="167"/>
    </location>
</feature>
<dbReference type="InterPro" id="IPR003051">
    <property type="entry name" value="GPCR_2_CRF_rcpt"/>
</dbReference>
<name>A0A8C4QN76_EPTBU</name>
<dbReference type="Pfam" id="PF00002">
    <property type="entry name" value="7tm_2"/>
    <property type="match status" value="1"/>
</dbReference>
<evidence type="ECO:0000256" key="3">
    <source>
        <dbReference type="ARBA" id="ARBA00022729"/>
    </source>
</evidence>
<dbReference type="SUPFAM" id="SSF81321">
    <property type="entry name" value="Family A G protein-coupled receptor-like"/>
    <property type="match status" value="1"/>
</dbReference>
<reference evidence="9" key="2">
    <citation type="submission" date="2025-09" db="UniProtKB">
        <authorList>
            <consortium name="Ensembl"/>
        </authorList>
    </citation>
    <scope>IDENTIFICATION</scope>
</reference>
<accession>A0A8C4QN76</accession>
<dbReference type="Ensembl" id="ENSEBUT00000018651.1">
    <property type="protein sequence ID" value="ENSEBUP00000018075.1"/>
    <property type="gene ID" value="ENSEBUG00000011287.1"/>
</dbReference>
<evidence type="ECO:0000256" key="5">
    <source>
        <dbReference type="ARBA" id="ARBA00023136"/>
    </source>
</evidence>
<evidence type="ECO:0000313" key="9">
    <source>
        <dbReference type="Ensembl" id="ENSEBUP00000018075.1"/>
    </source>
</evidence>
<dbReference type="GO" id="GO:0017046">
    <property type="term" value="F:peptide hormone binding"/>
    <property type="evidence" value="ECO:0007669"/>
    <property type="project" value="TreeGrafter"/>
</dbReference>
<dbReference type="PANTHER" id="PTHR45620:SF15">
    <property type="entry name" value="DIURETIC HORMONE 44 RECEPTOR 1-RELATED"/>
    <property type="match status" value="1"/>
</dbReference>
<proteinExistence type="predicted"/>
<feature type="transmembrane region" description="Helical" evidence="7">
    <location>
        <begin position="219"/>
        <end position="242"/>
    </location>
</feature>
<dbReference type="GO" id="GO:0005886">
    <property type="term" value="C:plasma membrane"/>
    <property type="evidence" value="ECO:0007669"/>
    <property type="project" value="TreeGrafter"/>
</dbReference>
<evidence type="ECO:0000256" key="4">
    <source>
        <dbReference type="ARBA" id="ARBA00022989"/>
    </source>
</evidence>
<evidence type="ECO:0000256" key="2">
    <source>
        <dbReference type="ARBA" id="ARBA00022692"/>
    </source>
</evidence>
<evidence type="ECO:0000313" key="10">
    <source>
        <dbReference type="Proteomes" id="UP000694388"/>
    </source>
</evidence>
<feature type="domain" description="G-protein coupled receptors family 2 profile 2" evidence="8">
    <location>
        <begin position="20"/>
        <end position="244"/>
    </location>
</feature>
<dbReference type="PROSITE" id="PS50261">
    <property type="entry name" value="G_PROTEIN_RECEP_F2_4"/>
    <property type="match status" value="1"/>
</dbReference>
<dbReference type="OMA" id="HYENKEC"/>
<dbReference type="InterPro" id="IPR000832">
    <property type="entry name" value="GPCR_2_secretin-like"/>
</dbReference>
<dbReference type="InterPro" id="IPR050332">
    <property type="entry name" value="GPCR_2"/>
</dbReference>
<dbReference type="PRINTS" id="PR00249">
    <property type="entry name" value="GPCRSECRETIN"/>
</dbReference>
<dbReference type="PRINTS" id="PR01279">
    <property type="entry name" value="CRFRECEPTOR"/>
</dbReference>
<organism evidence="9 10">
    <name type="scientific">Eptatretus burgeri</name>
    <name type="common">Inshore hagfish</name>
    <dbReference type="NCBI Taxonomy" id="7764"/>
    <lineage>
        <taxon>Eukaryota</taxon>
        <taxon>Metazoa</taxon>
        <taxon>Chordata</taxon>
        <taxon>Craniata</taxon>
        <taxon>Vertebrata</taxon>
        <taxon>Cyclostomata</taxon>
        <taxon>Myxini</taxon>
        <taxon>Myxiniformes</taxon>
        <taxon>Myxinidae</taxon>
        <taxon>Eptatretinae</taxon>
        <taxon>Eptatretus</taxon>
    </lineage>
</organism>
<dbReference type="GeneTree" id="ENSGT00940000156795"/>
<dbReference type="InterPro" id="IPR017981">
    <property type="entry name" value="GPCR_2-like_7TM"/>
</dbReference>
<dbReference type="GO" id="GO:0043404">
    <property type="term" value="F:corticotropin-releasing hormone receptor activity"/>
    <property type="evidence" value="ECO:0007669"/>
    <property type="project" value="TreeGrafter"/>
</dbReference>
<keyword evidence="10" id="KW-1185">Reference proteome</keyword>
<keyword evidence="6" id="KW-1015">Disulfide bond</keyword>
<dbReference type="PANTHER" id="PTHR45620">
    <property type="entry name" value="PDF RECEPTOR-LIKE PROTEIN-RELATED"/>
    <property type="match status" value="1"/>
</dbReference>
<reference evidence="9" key="1">
    <citation type="submission" date="2025-08" db="UniProtKB">
        <authorList>
            <consortium name="Ensembl"/>
        </authorList>
    </citation>
    <scope>IDENTIFICATION</scope>
</reference>
<dbReference type="Proteomes" id="UP000694388">
    <property type="component" value="Unplaced"/>
</dbReference>
<feature type="transmembrane region" description="Helical" evidence="7">
    <location>
        <begin position="103"/>
        <end position="123"/>
    </location>
</feature>
<sequence length="251" mass="29588">PPMCWSTACMHNLICVLCDRSIRCLRNTIHWNFVTTFILRNTMYFLLPLIDVNTQLANEIWCRIVITVFNYFQVTNFFWMFVEGCYLHTVIVMTYSTDKLRKWLFLCLGWGIPVLIITIWALMKQHYENKECWFGENTGTYKYIDYIYQGPIILVLLVNFVFLFNIVRILMTKLRASKTSETIQYRLKAVKATLVLLPLLGITYILYFVNFGRDEASNIIFVFVNSFLMSFQVSVLSPFILFNKSSKAKQN</sequence>
<comment type="subcellular location">
    <subcellularLocation>
        <location evidence="1">Membrane</location>
        <topology evidence="1">Multi-pass membrane protein</topology>
    </subcellularLocation>
</comment>
<evidence type="ECO:0000259" key="8">
    <source>
        <dbReference type="PROSITE" id="PS50261"/>
    </source>
</evidence>
<keyword evidence="3" id="KW-0732">Signal</keyword>
<keyword evidence="2 7" id="KW-0812">Transmembrane</keyword>
<evidence type="ECO:0000256" key="6">
    <source>
        <dbReference type="ARBA" id="ARBA00023157"/>
    </source>
</evidence>
<dbReference type="Gene3D" id="1.20.1070.10">
    <property type="entry name" value="Rhodopsin 7-helix transmembrane proteins"/>
    <property type="match status" value="1"/>
</dbReference>
<dbReference type="AlphaFoldDB" id="A0A8C4QN76"/>